<accession>A0A7C5KC26</accession>
<dbReference type="NCBIfam" id="TIGR00455">
    <property type="entry name" value="apsK"/>
    <property type="match status" value="1"/>
</dbReference>
<feature type="domain" description="APS kinase" evidence="7">
    <location>
        <begin position="4"/>
        <end position="151"/>
    </location>
</feature>
<evidence type="ECO:0000256" key="1">
    <source>
        <dbReference type="ARBA" id="ARBA00001823"/>
    </source>
</evidence>
<dbReference type="InterPro" id="IPR027417">
    <property type="entry name" value="P-loop_NTPase"/>
</dbReference>
<dbReference type="InterPro" id="IPR002891">
    <property type="entry name" value="APS"/>
</dbReference>
<reference evidence="8" key="1">
    <citation type="journal article" date="2020" name="mSystems">
        <title>Genome- and Community-Level Interaction Insights into Carbon Utilization and Element Cycling Functions of Hydrothermarchaeota in Hydrothermal Sediment.</title>
        <authorList>
            <person name="Zhou Z."/>
            <person name="Liu Y."/>
            <person name="Xu W."/>
            <person name="Pan J."/>
            <person name="Luo Z.H."/>
            <person name="Li M."/>
        </authorList>
    </citation>
    <scope>NUCLEOTIDE SEQUENCE [LARGE SCALE GENOMIC DNA]</scope>
    <source>
        <strain evidence="8">SpSt-1019</strain>
    </source>
</reference>
<dbReference type="PANTHER" id="PTHR42700:SF1">
    <property type="entry name" value="SULFATE ADENYLYLTRANSFERASE"/>
    <property type="match status" value="1"/>
</dbReference>
<dbReference type="Gene3D" id="3.40.50.300">
    <property type="entry name" value="P-loop containing nucleotide triphosphate hydrolases"/>
    <property type="match status" value="1"/>
</dbReference>
<dbReference type="SUPFAM" id="SSF52540">
    <property type="entry name" value="P-loop containing nucleoside triphosphate hydrolases"/>
    <property type="match status" value="1"/>
</dbReference>
<dbReference type="Pfam" id="PF01583">
    <property type="entry name" value="APS_kinase"/>
    <property type="match status" value="1"/>
</dbReference>
<keyword evidence="6 8" id="KW-0418">Kinase</keyword>
<evidence type="ECO:0000256" key="2">
    <source>
        <dbReference type="ARBA" id="ARBA00012121"/>
    </source>
</evidence>
<dbReference type="GO" id="GO:0004020">
    <property type="term" value="F:adenylylsulfate kinase activity"/>
    <property type="evidence" value="ECO:0007669"/>
    <property type="project" value="UniProtKB-EC"/>
</dbReference>
<sequence>MKETFCLLLTGLPCSGKTTLGKRLYESLIQKGIRVELFDGDKVRSSFCVDLDFSRDSRIENIVRVAKRSRTLMDEGISCILSMVAPYSEARARAKEIVGSGFVVAFLDVGLEVCEKRDTKGMYKRARNGEIKSFTGIDDVYEKPVDPDLIIRTDILTINECVEKLEGFLVKNFLAAVQVAGISL</sequence>
<organism evidence="8">
    <name type="scientific">Thermodesulfobium narugense</name>
    <dbReference type="NCBI Taxonomy" id="184064"/>
    <lineage>
        <taxon>Bacteria</taxon>
        <taxon>Pseudomonadati</taxon>
        <taxon>Thermodesulfobiota</taxon>
        <taxon>Thermodesulfobiia</taxon>
        <taxon>Thermodesulfobiales</taxon>
        <taxon>Thermodesulfobiaceae</taxon>
        <taxon>Thermodesulfobium</taxon>
    </lineage>
</organism>
<name>A0A7C5KC26_9BACT</name>
<evidence type="ECO:0000256" key="3">
    <source>
        <dbReference type="ARBA" id="ARBA00022679"/>
    </source>
</evidence>
<keyword evidence="5 6" id="KW-0067">ATP-binding</keyword>
<dbReference type="PANTHER" id="PTHR42700">
    <property type="entry name" value="SULFATE ADENYLYLTRANSFERASE"/>
    <property type="match status" value="1"/>
</dbReference>
<evidence type="ECO:0000256" key="5">
    <source>
        <dbReference type="ARBA" id="ARBA00022840"/>
    </source>
</evidence>
<evidence type="ECO:0000313" key="8">
    <source>
        <dbReference type="EMBL" id="HHI64998.1"/>
    </source>
</evidence>
<comment type="similarity">
    <text evidence="6">Belongs to the APS kinase family.</text>
</comment>
<comment type="pathway">
    <text evidence="6">Sulfur metabolism; hydrogen sulfide biosynthesis; sulfite from sulfate: step 2/3.</text>
</comment>
<dbReference type="EC" id="2.7.1.25" evidence="2 6"/>
<dbReference type="InterPro" id="IPR059117">
    <property type="entry name" value="APS_kinase_dom"/>
</dbReference>
<dbReference type="GO" id="GO:0005524">
    <property type="term" value="F:ATP binding"/>
    <property type="evidence" value="ECO:0007669"/>
    <property type="project" value="UniProtKB-KW"/>
</dbReference>
<dbReference type="CDD" id="cd02027">
    <property type="entry name" value="APSK"/>
    <property type="match status" value="1"/>
</dbReference>
<evidence type="ECO:0000256" key="4">
    <source>
        <dbReference type="ARBA" id="ARBA00022741"/>
    </source>
</evidence>
<dbReference type="GO" id="GO:0070814">
    <property type="term" value="P:hydrogen sulfide biosynthetic process"/>
    <property type="evidence" value="ECO:0007669"/>
    <property type="project" value="UniProtKB-UniPathway"/>
</dbReference>
<comment type="function">
    <text evidence="6">Catalyzes the synthesis of activated sulfate.</text>
</comment>
<keyword evidence="3 6" id="KW-0808">Transferase</keyword>
<dbReference type="UniPathway" id="UPA00140">
    <property type="reaction ID" value="UER00205"/>
</dbReference>
<evidence type="ECO:0000259" key="7">
    <source>
        <dbReference type="Pfam" id="PF01583"/>
    </source>
</evidence>
<dbReference type="GO" id="GO:0019379">
    <property type="term" value="P:sulfate assimilation, phosphoadenylyl sulfate reduction by phosphoadenylyl-sulfate reductase (thioredoxin)"/>
    <property type="evidence" value="ECO:0007669"/>
    <property type="project" value="TreeGrafter"/>
</dbReference>
<proteinExistence type="inferred from homology"/>
<dbReference type="EMBL" id="DRUY01000018">
    <property type="protein sequence ID" value="HHI64998.1"/>
    <property type="molecule type" value="Genomic_DNA"/>
</dbReference>
<dbReference type="InterPro" id="IPR050512">
    <property type="entry name" value="Sulf_AdTrans/APS_kinase"/>
</dbReference>
<dbReference type="GO" id="GO:0005737">
    <property type="term" value="C:cytoplasm"/>
    <property type="evidence" value="ECO:0007669"/>
    <property type="project" value="TreeGrafter"/>
</dbReference>
<dbReference type="GO" id="GO:0010134">
    <property type="term" value="P:sulfate assimilation via adenylyl sulfate reduction"/>
    <property type="evidence" value="ECO:0007669"/>
    <property type="project" value="TreeGrafter"/>
</dbReference>
<dbReference type="AlphaFoldDB" id="A0A7C5KC26"/>
<comment type="caution">
    <text evidence="8">The sequence shown here is derived from an EMBL/GenBank/DDBJ whole genome shotgun (WGS) entry which is preliminary data.</text>
</comment>
<keyword evidence="4 6" id="KW-0547">Nucleotide-binding</keyword>
<evidence type="ECO:0000256" key="6">
    <source>
        <dbReference type="RuleBase" id="RU004347"/>
    </source>
</evidence>
<protein>
    <recommendedName>
        <fullName evidence="2 6">Adenylyl-sulfate kinase</fullName>
        <ecNumber evidence="2 6">2.7.1.25</ecNumber>
    </recommendedName>
</protein>
<gene>
    <name evidence="8" type="primary">cysC</name>
    <name evidence="8" type="ORF">ENL70_00430</name>
</gene>
<comment type="catalytic activity">
    <reaction evidence="1 6">
        <text>adenosine 5'-phosphosulfate + ATP = 3'-phosphoadenylyl sulfate + ADP + H(+)</text>
        <dbReference type="Rhea" id="RHEA:24152"/>
        <dbReference type="ChEBI" id="CHEBI:15378"/>
        <dbReference type="ChEBI" id="CHEBI:30616"/>
        <dbReference type="ChEBI" id="CHEBI:58243"/>
        <dbReference type="ChEBI" id="CHEBI:58339"/>
        <dbReference type="ChEBI" id="CHEBI:456216"/>
        <dbReference type="EC" id="2.7.1.25"/>
    </reaction>
</comment>
<dbReference type="GO" id="GO:0004781">
    <property type="term" value="F:sulfate adenylyltransferase (ATP) activity"/>
    <property type="evidence" value="ECO:0007669"/>
    <property type="project" value="TreeGrafter"/>
</dbReference>